<dbReference type="EMBL" id="JACAZH010000004">
    <property type="protein sequence ID" value="KAF7370996.1"/>
    <property type="molecule type" value="Genomic_DNA"/>
</dbReference>
<proteinExistence type="inferred from homology"/>
<comment type="subcellular location">
    <subcellularLocation>
        <location evidence="1">Mitochondrion outer membrane</location>
        <topology evidence="1">Peripheral membrane protein</topology>
    </subcellularLocation>
</comment>
<name>A0A8H6Z626_9AGAR</name>
<accession>A0A8H6Z626</accession>
<dbReference type="PANTHER" id="PTHR14097:SF7">
    <property type="entry name" value="OXIDOREDUCTASE HTATIP2"/>
    <property type="match status" value="1"/>
</dbReference>
<dbReference type="InterPro" id="IPR036291">
    <property type="entry name" value="NAD(P)-bd_dom_sf"/>
</dbReference>
<reference evidence="4" key="1">
    <citation type="submission" date="2020-05" db="EMBL/GenBank/DDBJ databases">
        <title>Mycena genomes resolve the evolution of fungal bioluminescence.</title>
        <authorList>
            <person name="Tsai I.J."/>
        </authorList>
    </citation>
    <scope>NUCLEOTIDE SEQUENCE</scope>
    <source>
        <strain evidence="4">160909Yilan</strain>
    </source>
</reference>
<feature type="domain" description="NAD(P)-binding" evidence="3">
    <location>
        <begin position="11"/>
        <end position="162"/>
    </location>
</feature>
<evidence type="ECO:0000256" key="2">
    <source>
        <dbReference type="ARBA" id="ARBA00006617"/>
    </source>
</evidence>
<dbReference type="GO" id="GO:0005741">
    <property type="term" value="C:mitochondrial outer membrane"/>
    <property type="evidence" value="ECO:0007669"/>
    <property type="project" value="UniProtKB-SubCell"/>
</dbReference>
<dbReference type="Gene3D" id="3.40.50.720">
    <property type="entry name" value="NAD(P)-binding Rossmann-like Domain"/>
    <property type="match status" value="1"/>
</dbReference>
<sequence length="237" mass="25437">MSAGKTCLILGATGQVGSTLMKELVASNVFTKIGEFGRKNTPLDKLPPGGKDKVEQHVIDFEKLEAAGMKEGKWDVIFIAMGTNRKAAGSQEAFEKIDREYVINAAKAARVEGHNQRLVYVSTFNADVNASLPYFKSKGITEVGLANVGYDDTIVFRPGFLGGTNRDHFRLGESIAVGLTRTFFSTGYHIMLPTLAKGLRIAGEVGTAGLPVKTTQEGKEGAKFTLVLNPAALQLGK</sequence>
<protein>
    <submittedName>
        <fullName evidence="4">Oxidoreductase HTATIP2</fullName>
    </submittedName>
</protein>
<organism evidence="4 5">
    <name type="scientific">Mycena sanguinolenta</name>
    <dbReference type="NCBI Taxonomy" id="230812"/>
    <lineage>
        <taxon>Eukaryota</taxon>
        <taxon>Fungi</taxon>
        <taxon>Dikarya</taxon>
        <taxon>Basidiomycota</taxon>
        <taxon>Agaricomycotina</taxon>
        <taxon>Agaricomycetes</taxon>
        <taxon>Agaricomycetidae</taxon>
        <taxon>Agaricales</taxon>
        <taxon>Marasmiineae</taxon>
        <taxon>Mycenaceae</taxon>
        <taxon>Mycena</taxon>
    </lineage>
</organism>
<evidence type="ECO:0000256" key="1">
    <source>
        <dbReference type="ARBA" id="ARBA00004450"/>
    </source>
</evidence>
<gene>
    <name evidence="4" type="ORF">MSAN_00733800</name>
</gene>
<keyword evidence="5" id="KW-1185">Reference proteome</keyword>
<dbReference type="GO" id="GO:0051170">
    <property type="term" value="P:import into nucleus"/>
    <property type="evidence" value="ECO:0007669"/>
    <property type="project" value="TreeGrafter"/>
</dbReference>
<evidence type="ECO:0000259" key="3">
    <source>
        <dbReference type="Pfam" id="PF13460"/>
    </source>
</evidence>
<dbReference type="Proteomes" id="UP000623467">
    <property type="component" value="Unassembled WGS sequence"/>
</dbReference>
<dbReference type="PANTHER" id="PTHR14097">
    <property type="entry name" value="OXIDOREDUCTASE HTATIP2"/>
    <property type="match status" value="1"/>
</dbReference>
<dbReference type="OrthoDB" id="430436at2759"/>
<dbReference type="InterPro" id="IPR016040">
    <property type="entry name" value="NAD(P)-bd_dom"/>
</dbReference>
<comment type="similarity">
    <text evidence="2">Belongs to the FMP52 family.</text>
</comment>
<dbReference type="Pfam" id="PF13460">
    <property type="entry name" value="NAD_binding_10"/>
    <property type="match status" value="1"/>
</dbReference>
<dbReference type="SUPFAM" id="SSF51735">
    <property type="entry name" value="NAD(P)-binding Rossmann-fold domains"/>
    <property type="match status" value="1"/>
</dbReference>
<evidence type="ECO:0000313" key="4">
    <source>
        <dbReference type="EMBL" id="KAF7370996.1"/>
    </source>
</evidence>
<evidence type="ECO:0000313" key="5">
    <source>
        <dbReference type="Proteomes" id="UP000623467"/>
    </source>
</evidence>
<comment type="caution">
    <text evidence="4">The sequence shown here is derived from an EMBL/GenBank/DDBJ whole genome shotgun (WGS) entry which is preliminary data.</text>
</comment>
<dbReference type="AlphaFoldDB" id="A0A8H6Z626"/>